<reference evidence="10 11" key="1">
    <citation type="submission" date="2015-06" db="EMBL/GenBank/DDBJ databases">
        <title>The Genome Sequence of Enterococcus faecium 131EA1.</title>
        <authorList>
            <consortium name="The Broad Institute Genomics Platform"/>
            <consortium name="The Broad Institute Genome Sequencing Center for Infectious Disease"/>
            <person name="Earl A.M."/>
            <person name="Van Tyne D."/>
            <person name="Lebreton F."/>
            <person name="Saavedra J.T."/>
            <person name="Gilmore M.S."/>
            <person name="Manson Mcguire A."/>
            <person name="Clock S."/>
            <person name="Crupain M."/>
            <person name="Rangan U."/>
            <person name="Young S."/>
            <person name="Abouelleil A."/>
            <person name="Cao P."/>
            <person name="Chapman S.B."/>
            <person name="Griggs A."/>
            <person name="Priest M."/>
            <person name="Shea T."/>
            <person name="Wortman J."/>
            <person name="Nusbaum C."/>
            <person name="Birren B."/>
        </authorList>
    </citation>
    <scope>NUCLEOTIDE SEQUENCE [LARGE SCALE GENOMIC DNA]</scope>
    <source>
        <strain evidence="10 11">131EA1</strain>
    </source>
</reference>
<name>A0A366TTX2_ENTFC</name>
<evidence type="ECO:0000256" key="6">
    <source>
        <dbReference type="ARBA" id="ARBA00023136"/>
    </source>
</evidence>
<dbReference type="PANTHER" id="PTHR30193:SF37">
    <property type="entry name" value="INNER MEMBRANE ABC TRANSPORTER PERMEASE PROTEIN YCJO"/>
    <property type="match status" value="1"/>
</dbReference>
<evidence type="ECO:0000256" key="4">
    <source>
        <dbReference type="ARBA" id="ARBA00022692"/>
    </source>
</evidence>
<dbReference type="PROSITE" id="PS50928">
    <property type="entry name" value="ABC_TM1"/>
    <property type="match status" value="1"/>
</dbReference>
<evidence type="ECO:0000313" key="11">
    <source>
        <dbReference type="Proteomes" id="UP000253144"/>
    </source>
</evidence>
<evidence type="ECO:0000256" key="1">
    <source>
        <dbReference type="ARBA" id="ARBA00004651"/>
    </source>
</evidence>
<feature type="transmembrane region" description="Helical" evidence="7">
    <location>
        <begin position="213"/>
        <end position="233"/>
    </location>
</feature>
<feature type="transmembrane region" description="Helical" evidence="7">
    <location>
        <begin position="265"/>
        <end position="291"/>
    </location>
</feature>
<feature type="transmembrane region" description="Helical" evidence="7">
    <location>
        <begin position="80"/>
        <end position="102"/>
    </location>
</feature>
<feature type="transmembrane region" description="Helical" evidence="7">
    <location>
        <begin position="157"/>
        <end position="178"/>
    </location>
</feature>
<dbReference type="AlphaFoldDB" id="A0A366TTX2"/>
<comment type="caution">
    <text evidence="10">The sequence shown here is derived from an EMBL/GenBank/DDBJ whole genome shotgun (WGS) entry which is preliminary data.</text>
</comment>
<dbReference type="GO" id="GO:0005886">
    <property type="term" value="C:plasma membrane"/>
    <property type="evidence" value="ECO:0007669"/>
    <property type="project" value="UniProtKB-SubCell"/>
</dbReference>
<evidence type="ECO:0000256" key="7">
    <source>
        <dbReference type="RuleBase" id="RU363032"/>
    </source>
</evidence>
<dbReference type="SUPFAM" id="SSF161098">
    <property type="entry name" value="MetI-like"/>
    <property type="match status" value="1"/>
</dbReference>
<keyword evidence="2 7" id="KW-0813">Transport</keyword>
<keyword evidence="5 7" id="KW-1133">Transmembrane helix</keyword>
<evidence type="ECO:0000256" key="5">
    <source>
        <dbReference type="ARBA" id="ARBA00022989"/>
    </source>
</evidence>
<dbReference type="Pfam" id="PF00528">
    <property type="entry name" value="BPD_transp_1"/>
    <property type="match status" value="1"/>
</dbReference>
<feature type="domain" description="ABC transmembrane type-1" evidence="8">
    <location>
        <begin position="76"/>
        <end position="287"/>
    </location>
</feature>
<evidence type="ECO:0000313" key="10">
    <source>
        <dbReference type="EMBL" id="RBS31372.1"/>
    </source>
</evidence>
<feature type="transmembrane region" description="Helical" evidence="7">
    <location>
        <begin position="12"/>
        <end position="37"/>
    </location>
</feature>
<organism evidence="10 11">
    <name type="scientific">Enterococcus faecium</name>
    <name type="common">Streptococcus faecium</name>
    <dbReference type="NCBI Taxonomy" id="1352"/>
    <lineage>
        <taxon>Bacteria</taxon>
        <taxon>Bacillati</taxon>
        <taxon>Bacillota</taxon>
        <taxon>Bacilli</taxon>
        <taxon>Lactobacillales</taxon>
        <taxon>Enterococcaceae</taxon>
        <taxon>Enterococcus</taxon>
    </lineage>
</organism>
<dbReference type="Proteomes" id="UP001260956">
    <property type="component" value="Unassembled WGS sequence"/>
</dbReference>
<protein>
    <submittedName>
        <fullName evidence="9">Sugar ABC transporter permease</fullName>
    </submittedName>
</protein>
<gene>
    <name evidence="10" type="ORF">EB12_01557</name>
    <name evidence="9" type="ORF">P6Z85_02970</name>
</gene>
<dbReference type="InterPro" id="IPR035906">
    <property type="entry name" value="MetI-like_sf"/>
</dbReference>
<proteinExistence type="inferred from homology"/>
<keyword evidence="3" id="KW-1003">Cell membrane</keyword>
<reference evidence="9" key="2">
    <citation type="submission" date="2023-03" db="EMBL/GenBank/DDBJ databases">
        <authorList>
            <person name="Shen W."/>
            <person name="Cai J."/>
        </authorList>
    </citation>
    <scope>NUCLEOTIDE SEQUENCE</scope>
    <source>
        <strain evidence="9">B1010-2</strain>
    </source>
</reference>
<dbReference type="InterPro" id="IPR000515">
    <property type="entry name" value="MetI-like"/>
</dbReference>
<keyword evidence="4 7" id="KW-0812">Transmembrane</keyword>
<dbReference type="CDD" id="cd06261">
    <property type="entry name" value="TM_PBP2"/>
    <property type="match status" value="1"/>
</dbReference>
<evidence type="ECO:0000256" key="3">
    <source>
        <dbReference type="ARBA" id="ARBA00022475"/>
    </source>
</evidence>
<dbReference type="Proteomes" id="UP000253144">
    <property type="component" value="Unassembled WGS sequence"/>
</dbReference>
<evidence type="ECO:0000313" key="9">
    <source>
        <dbReference type="EMBL" id="MDT2369149.1"/>
    </source>
</evidence>
<dbReference type="EMBL" id="LEQJ01000009">
    <property type="protein sequence ID" value="RBS31372.1"/>
    <property type="molecule type" value="Genomic_DNA"/>
</dbReference>
<dbReference type="PANTHER" id="PTHR30193">
    <property type="entry name" value="ABC TRANSPORTER PERMEASE PROTEIN"/>
    <property type="match status" value="1"/>
</dbReference>
<comment type="similarity">
    <text evidence="7">Belongs to the binding-protein-dependent transport system permease family.</text>
</comment>
<accession>A0A366TTX2</accession>
<dbReference type="EMBL" id="JARPTX010000006">
    <property type="protein sequence ID" value="MDT2369149.1"/>
    <property type="molecule type" value="Genomic_DNA"/>
</dbReference>
<keyword evidence="6 7" id="KW-0472">Membrane</keyword>
<dbReference type="RefSeq" id="WP_002298350.1">
    <property type="nucleotide sequence ID" value="NZ_AP019394.1"/>
</dbReference>
<feature type="transmembrane region" description="Helical" evidence="7">
    <location>
        <begin position="114"/>
        <end position="137"/>
    </location>
</feature>
<dbReference type="InterPro" id="IPR051393">
    <property type="entry name" value="ABC_transporter_permease"/>
</dbReference>
<evidence type="ECO:0000259" key="8">
    <source>
        <dbReference type="PROSITE" id="PS50928"/>
    </source>
</evidence>
<dbReference type="GO" id="GO:0055085">
    <property type="term" value="P:transmembrane transport"/>
    <property type="evidence" value="ECO:0007669"/>
    <property type="project" value="InterPro"/>
</dbReference>
<evidence type="ECO:0000256" key="2">
    <source>
        <dbReference type="ARBA" id="ARBA00022448"/>
    </source>
</evidence>
<comment type="subcellular location">
    <subcellularLocation>
        <location evidence="1 7">Cell membrane</location>
        <topology evidence="1 7">Multi-pass membrane protein</topology>
    </subcellularLocation>
</comment>
<sequence>MKGMKKKSINWASIAFIGPHMVLFIIFVCIPTVYGIYASFTQWNLISDPVWVGLNNYKTLLFDSSSTFYTQFWNGLKNTFIFVLIMVPLQIIIPLMIAAALQHKKVKLKGLFQAVLYIPGLISVSAGSLIWSLIFHSRLGAVNNIFGFDFSWASRQPYAWILIFAVSIWGAIGGNMIIYRSALAGVNEDLYEAAEIDGAGSFQKFLNVTLPSIRFPLLYTIVMTTAGAFNVFAQPLMMTGGGPNQSTTVLMMYIRSLAFSQGESIAGMASAMAVILGLIIMCVSVFQYFLLDRSNT</sequence>
<dbReference type="Gene3D" id="1.10.3720.10">
    <property type="entry name" value="MetI-like"/>
    <property type="match status" value="1"/>
</dbReference>